<protein>
    <submittedName>
        <fullName evidence="2">Uncharacterized protein</fullName>
    </submittedName>
</protein>
<gene>
    <name evidence="2" type="ORF">CYMTET_29975</name>
</gene>
<dbReference type="EMBL" id="LGRX02017147">
    <property type="protein sequence ID" value="KAK3261104.1"/>
    <property type="molecule type" value="Genomic_DNA"/>
</dbReference>
<evidence type="ECO:0000256" key="1">
    <source>
        <dbReference type="SAM" id="MobiDB-lite"/>
    </source>
</evidence>
<proteinExistence type="predicted"/>
<keyword evidence="3" id="KW-1185">Reference proteome</keyword>
<name>A0AAE0FK06_9CHLO</name>
<dbReference type="Proteomes" id="UP001190700">
    <property type="component" value="Unassembled WGS sequence"/>
</dbReference>
<sequence>MAEDEFNLPDTRRRPPSKPVEYSKDNVVQWALSRVDQSLDEFEEEPNSVAKVIPICTPHQAFSMHILYVCERISAGALQRGGKDP</sequence>
<evidence type="ECO:0000313" key="3">
    <source>
        <dbReference type="Proteomes" id="UP001190700"/>
    </source>
</evidence>
<feature type="region of interest" description="Disordered" evidence="1">
    <location>
        <begin position="1"/>
        <end position="21"/>
    </location>
</feature>
<accession>A0AAE0FK06</accession>
<comment type="caution">
    <text evidence="2">The sequence shown here is derived from an EMBL/GenBank/DDBJ whole genome shotgun (WGS) entry which is preliminary data.</text>
</comment>
<dbReference type="AlphaFoldDB" id="A0AAE0FK06"/>
<evidence type="ECO:0000313" key="2">
    <source>
        <dbReference type="EMBL" id="KAK3261104.1"/>
    </source>
</evidence>
<reference evidence="2 3" key="1">
    <citation type="journal article" date="2015" name="Genome Biol. Evol.">
        <title>Comparative Genomics of a Bacterivorous Green Alga Reveals Evolutionary Causalities and Consequences of Phago-Mixotrophic Mode of Nutrition.</title>
        <authorList>
            <person name="Burns J.A."/>
            <person name="Paasch A."/>
            <person name="Narechania A."/>
            <person name="Kim E."/>
        </authorList>
    </citation>
    <scope>NUCLEOTIDE SEQUENCE [LARGE SCALE GENOMIC DNA]</scope>
    <source>
        <strain evidence="2 3">PLY_AMNH</strain>
    </source>
</reference>
<organism evidence="2 3">
    <name type="scientific">Cymbomonas tetramitiformis</name>
    <dbReference type="NCBI Taxonomy" id="36881"/>
    <lineage>
        <taxon>Eukaryota</taxon>
        <taxon>Viridiplantae</taxon>
        <taxon>Chlorophyta</taxon>
        <taxon>Pyramimonadophyceae</taxon>
        <taxon>Pyramimonadales</taxon>
        <taxon>Pyramimonadaceae</taxon>
        <taxon>Cymbomonas</taxon>
    </lineage>
</organism>